<name>A0ABW9RYQ2_9BACT</name>
<reference evidence="1 2" key="1">
    <citation type="submission" date="2019-02" db="EMBL/GenBank/DDBJ databases">
        <authorList>
            <person name="Goldberg S.R."/>
            <person name="Haltli B.A."/>
            <person name="Correa H."/>
            <person name="Russell K.G."/>
        </authorList>
    </citation>
    <scope>NUCLEOTIDE SEQUENCE [LARGE SCALE GENOMIC DNA]</scope>
    <source>
        <strain evidence="1 2">JCM 16186</strain>
    </source>
</reference>
<sequence length="124" mass="14349">MEISITSLDRVPSDNAVILRFLEALNDHELRYYAQDWMKSIGYDNTDELNSAISPLIDAMNSVHISTSENIKPIYRCSNGNIYRDWKLSRLGLTYLALNAPHKTKEISELQLRILSNYFNKDRP</sequence>
<keyword evidence="2" id="KW-1185">Reference proteome</keyword>
<gene>
    <name evidence="1" type="ORF">E1163_29550</name>
</gene>
<comment type="caution">
    <text evidence="1">The sequence shown here is derived from an EMBL/GenBank/DDBJ whole genome shotgun (WGS) entry which is preliminary data.</text>
</comment>
<proteinExistence type="predicted"/>
<evidence type="ECO:0000313" key="1">
    <source>
        <dbReference type="EMBL" id="MTI29143.1"/>
    </source>
</evidence>
<protein>
    <recommendedName>
        <fullName evidence="3">Type II toxin-antitoxin system RelE/ParE family toxin</fullName>
    </recommendedName>
</protein>
<dbReference type="RefSeq" id="WP_155177353.1">
    <property type="nucleotide sequence ID" value="NZ_BAAAFL010000022.1"/>
</dbReference>
<dbReference type="EMBL" id="SMLW01000679">
    <property type="protein sequence ID" value="MTI29143.1"/>
    <property type="molecule type" value="Genomic_DNA"/>
</dbReference>
<evidence type="ECO:0008006" key="3">
    <source>
        <dbReference type="Google" id="ProtNLM"/>
    </source>
</evidence>
<organism evidence="1 2">
    <name type="scientific">Fulvivirga kasyanovii</name>
    <dbReference type="NCBI Taxonomy" id="396812"/>
    <lineage>
        <taxon>Bacteria</taxon>
        <taxon>Pseudomonadati</taxon>
        <taxon>Bacteroidota</taxon>
        <taxon>Cytophagia</taxon>
        <taxon>Cytophagales</taxon>
        <taxon>Fulvivirgaceae</taxon>
        <taxon>Fulvivirga</taxon>
    </lineage>
</organism>
<evidence type="ECO:0000313" key="2">
    <source>
        <dbReference type="Proteomes" id="UP000798808"/>
    </source>
</evidence>
<dbReference type="Proteomes" id="UP000798808">
    <property type="component" value="Unassembled WGS sequence"/>
</dbReference>
<accession>A0ABW9RYQ2</accession>